<proteinExistence type="predicted"/>
<feature type="compositionally biased region" description="Low complexity" evidence="1">
    <location>
        <begin position="411"/>
        <end position="420"/>
    </location>
</feature>
<dbReference type="AlphaFoldDB" id="A0AB34HTV2"/>
<evidence type="ECO:0000256" key="1">
    <source>
        <dbReference type="SAM" id="MobiDB-lite"/>
    </source>
</evidence>
<feature type="region of interest" description="Disordered" evidence="1">
    <location>
        <begin position="1"/>
        <end position="32"/>
    </location>
</feature>
<keyword evidence="3" id="KW-1185">Reference proteome</keyword>
<sequence length="500" mass="53236">MGGGWREEEVDDCTLPVPPGPDPRTAGPALPPWTSLPLEGLRGIQKNSQTRLVLAAAHSIRLGSSFSPHSHPSPARQHVLAHPEASIGDAGSWVGFTSCRGSVPLPLKAGDCSLSREKVKPKGPQPRSQVVLSPTTGHEDRAPRGRQVQRPLPPGPLLLLEGQLSPWAALAGGEVPFPEAVQMGAVLRHQKGQRRINIPTSLDRGGATWTTWRGQGEKRIPTAEQECCCSQGPTGCKSYTELLLEVLKDKAEARGKNGTHRTGRPIRATTVFSLSKRTRFKFTLISKIRAVPAVPPRDSPRGTARTGSPFLRPATRACPCVASLPLPPAPARSPRRARHAATIAFFEPGARSVQLSRLPSPPAPNGAFLEAKVRVVFLPAPGAEPSVLGVRGEGRVKPPRTQPRQTPGSNPPAAVSAPAPGWTSPRGQRPGASLPRRGEQPEARRRGRARTEAGGLERRPAPASCRRGGGLRVSGGAGRVRPAQSPTRPTRLARDTRGTK</sequence>
<comment type="caution">
    <text evidence="2">The sequence shown here is derived from an EMBL/GenBank/DDBJ whole genome shotgun (WGS) entry which is preliminary data.</text>
</comment>
<reference evidence="2 3" key="1">
    <citation type="submission" date="2022-11" db="EMBL/GenBank/DDBJ databases">
        <title>Whole genome sequence of Eschrichtius robustus ER-17-0199.</title>
        <authorList>
            <person name="Bruniche-Olsen A."/>
            <person name="Black A.N."/>
            <person name="Fields C.J."/>
            <person name="Walden K."/>
            <person name="Dewoody J.A."/>
        </authorList>
    </citation>
    <scope>NUCLEOTIDE SEQUENCE [LARGE SCALE GENOMIC DNA]</scope>
    <source>
        <strain evidence="2">ER-17-0199</strain>
        <tissue evidence="2">Blubber</tissue>
    </source>
</reference>
<accession>A0AB34HTV2</accession>
<gene>
    <name evidence="2" type="ORF">J1605_018493</name>
</gene>
<name>A0AB34HTV2_ESCRO</name>
<feature type="compositionally biased region" description="Polar residues" evidence="1">
    <location>
        <begin position="126"/>
        <end position="136"/>
    </location>
</feature>
<feature type="region of interest" description="Disordered" evidence="1">
    <location>
        <begin position="383"/>
        <end position="500"/>
    </location>
</feature>
<feature type="region of interest" description="Disordered" evidence="1">
    <location>
        <begin position="115"/>
        <end position="153"/>
    </location>
</feature>
<protein>
    <submittedName>
        <fullName evidence="2">Uncharacterized protein</fullName>
    </submittedName>
</protein>
<dbReference type="Proteomes" id="UP001159641">
    <property type="component" value="Unassembled WGS sequence"/>
</dbReference>
<evidence type="ECO:0000313" key="3">
    <source>
        <dbReference type="Proteomes" id="UP001159641"/>
    </source>
</evidence>
<organism evidence="2 3">
    <name type="scientific">Eschrichtius robustus</name>
    <name type="common">California gray whale</name>
    <name type="synonym">Eschrichtius gibbosus</name>
    <dbReference type="NCBI Taxonomy" id="9764"/>
    <lineage>
        <taxon>Eukaryota</taxon>
        <taxon>Metazoa</taxon>
        <taxon>Chordata</taxon>
        <taxon>Craniata</taxon>
        <taxon>Vertebrata</taxon>
        <taxon>Euteleostomi</taxon>
        <taxon>Mammalia</taxon>
        <taxon>Eutheria</taxon>
        <taxon>Laurasiatheria</taxon>
        <taxon>Artiodactyla</taxon>
        <taxon>Whippomorpha</taxon>
        <taxon>Cetacea</taxon>
        <taxon>Mysticeti</taxon>
        <taxon>Eschrichtiidae</taxon>
        <taxon>Eschrichtius</taxon>
    </lineage>
</organism>
<feature type="compositionally biased region" description="Gly residues" evidence="1">
    <location>
        <begin position="467"/>
        <end position="478"/>
    </location>
</feature>
<dbReference type="EMBL" id="JAIQCJ010000605">
    <property type="protein sequence ID" value="KAJ8795147.1"/>
    <property type="molecule type" value="Genomic_DNA"/>
</dbReference>
<feature type="compositionally biased region" description="Basic and acidic residues" evidence="1">
    <location>
        <begin position="436"/>
        <end position="460"/>
    </location>
</feature>
<evidence type="ECO:0000313" key="2">
    <source>
        <dbReference type="EMBL" id="KAJ8795147.1"/>
    </source>
</evidence>